<evidence type="ECO:0000259" key="1">
    <source>
        <dbReference type="SMART" id="SM00128"/>
    </source>
</evidence>
<dbReference type="Pfam" id="PF22669">
    <property type="entry name" value="Exo_endo_phos2"/>
    <property type="match status" value="1"/>
</dbReference>
<dbReference type="AlphaFoldDB" id="A0A816BT58"/>
<dbReference type="EMBL" id="CAJNOR010007288">
    <property type="protein sequence ID" value="CAF1614490.1"/>
    <property type="molecule type" value="Genomic_DNA"/>
</dbReference>
<evidence type="ECO:0000313" key="2">
    <source>
        <dbReference type="EMBL" id="CAF1614490.1"/>
    </source>
</evidence>
<name>A0A816BT58_ADIRI</name>
<dbReference type="SMART" id="SM00128">
    <property type="entry name" value="IPPc"/>
    <property type="match status" value="1"/>
</dbReference>
<sequence length="360" mass="41748">MSSPSKRVEIGLKQREDEYTQYKQYHVLVGTFNVNNRQAPPNILLKQWFSQLTDKDEICVPDIIAVGFQEIDTSGGAYIYDDKRKENEWQDLVNRTIQACYGNNTKAKVEFFLLKQVRLMGILLFVYVRSNHKEKCTYVSSASVPTGFFGIAGNKGGVGVRFLFYESSICFINSHFASGDGQTTRRNNDYQTIESTMAFTDGPTYSLKDYIWYTSSTSAGNLNPSSNNTTSHQWWKINDHDIIFWCGDMNYRISQPNEQVRQAISERSTVPLQEKDQLRCEMKLQNVFMGYYEPPIEFMPTYKFDPNTEVYDTSEKLRTPSWTDRVLYRSKRLKVKMNNETEVDTIKTIEYSSANEIRFS</sequence>
<comment type="caution">
    <text evidence="2">The sequence shown here is derived from an EMBL/GenBank/DDBJ whole genome shotgun (WGS) entry which is preliminary data.</text>
</comment>
<evidence type="ECO:0000313" key="3">
    <source>
        <dbReference type="Proteomes" id="UP000663828"/>
    </source>
</evidence>
<dbReference type="GO" id="GO:0046856">
    <property type="term" value="P:phosphatidylinositol dephosphorylation"/>
    <property type="evidence" value="ECO:0007669"/>
    <property type="project" value="InterPro"/>
</dbReference>
<dbReference type="Gene3D" id="3.60.10.10">
    <property type="entry name" value="Endonuclease/exonuclease/phosphatase"/>
    <property type="match status" value="1"/>
</dbReference>
<keyword evidence="3" id="KW-1185">Reference proteome</keyword>
<dbReference type="InterPro" id="IPR046985">
    <property type="entry name" value="IP5"/>
</dbReference>
<organism evidence="2 3">
    <name type="scientific">Adineta ricciae</name>
    <name type="common">Rotifer</name>
    <dbReference type="NCBI Taxonomy" id="249248"/>
    <lineage>
        <taxon>Eukaryota</taxon>
        <taxon>Metazoa</taxon>
        <taxon>Spiralia</taxon>
        <taxon>Gnathifera</taxon>
        <taxon>Rotifera</taxon>
        <taxon>Eurotatoria</taxon>
        <taxon>Bdelloidea</taxon>
        <taxon>Adinetida</taxon>
        <taxon>Adinetidae</taxon>
        <taxon>Adineta</taxon>
    </lineage>
</organism>
<dbReference type="InterPro" id="IPR036691">
    <property type="entry name" value="Endo/exonu/phosph_ase_sf"/>
</dbReference>
<proteinExistence type="predicted"/>
<protein>
    <recommendedName>
        <fullName evidence="1">Inositol polyphosphate-related phosphatase domain-containing protein</fullName>
    </recommendedName>
</protein>
<gene>
    <name evidence="2" type="ORF">XAT740_LOCUS49361</name>
</gene>
<feature type="domain" description="Inositol polyphosphate-related phosphatase" evidence="1">
    <location>
        <begin position="23"/>
        <end position="355"/>
    </location>
</feature>
<reference evidence="2" key="1">
    <citation type="submission" date="2021-02" db="EMBL/GenBank/DDBJ databases">
        <authorList>
            <person name="Nowell W R."/>
        </authorList>
    </citation>
    <scope>NUCLEOTIDE SEQUENCE</scope>
</reference>
<dbReference type="SUPFAM" id="SSF56219">
    <property type="entry name" value="DNase I-like"/>
    <property type="match status" value="1"/>
</dbReference>
<dbReference type="PANTHER" id="PTHR11200">
    <property type="entry name" value="INOSITOL 5-PHOSPHATASE"/>
    <property type="match status" value="1"/>
</dbReference>
<dbReference type="PANTHER" id="PTHR11200:SF300">
    <property type="entry name" value="TYPE II INOSITOL 1,4,5-TRISPHOSPHATE 5-PHOSPHATASE"/>
    <property type="match status" value="1"/>
</dbReference>
<dbReference type="GO" id="GO:0004439">
    <property type="term" value="F:phosphatidylinositol-4,5-bisphosphate 5-phosphatase activity"/>
    <property type="evidence" value="ECO:0007669"/>
    <property type="project" value="TreeGrafter"/>
</dbReference>
<dbReference type="Proteomes" id="UP000663828">
    <property type="component" value="Unassembled WGS sequence"/>
</dbReference>
<feature type="non-terminal residue" evidence="2">
    <location>
        <position position="1"/>
    </location>
</feature>
<dbReference type="InterPro" id="IPR000300">
    <property type="entry name" value="IPPc"/>
</dbReference>
<accession>A0A816BT58</accession>